<feature type="transmembrane region" description="Helical" evidence="5">
    <location>
        <begin position="73"/>
        <end position="97"/>
    </location>
</feature>
<protein>
    <recommendedName>
        <fullName evidence="6">G-protein coupled receptors family 2 profile 2 domain-containing protein</fullName>
    </recommendedName>
</protein>
<dbReference type="PANTHER" id="PTHR23112">
    <property type="entry name" value="G PROTEIN-COUPLED RECEPTOR 157-RELATED"/>
    <property type="match status" value="1"/>
</dbReference>
<dbReference type="EMBL" id="VSWD01000004">
    <property type="protein sequence ID" value="KAK3104463.1"/>
    <property type="molecule type" value="Genomic_DNA"/>
</dbReference>
<feature type="transmembrane region" description="Helical" evidence="5">
    <location>
        <begin position="162"/>
        <end position="183"/>
    </location>
</feature>
<keyword evidence="4 5" id="KW-0472">Membrane</keyword>
<dbReference type="GO" id="GO:0007166">
    <property type="term" value="P:cell surface receptor signaling pathway"/>
    <property type="evidence" value="ECO:0007669"/>
    <property type="project" value="InterPro"/>
</dbReference>
<dbReference type="Pfam" id="PF00002">
    <property type="entry name" value="7tm_2"/>
    <property type="match status" value="1"/>
</dbReference>
<feature type="transmembrane region" description="Helical" evidence="5">
    <location>
        <begin position="220"/>
        <end position="237"/>
    </location>
</feature>
<comment type="caution">
    <text evidence="7">The sequence shown here is derived from an EMBL/GenBank/DDBJ whole genome shotgun (WGS) entry which is preliminary data.</text>
</comment>
<name>A0AA88YMN5_PINIB</name>
<organism evidence="7 8">
    <name type="scientific">Pinctada imbricata</name>
    <name type="common">Atlantic pearl-oyster</name>
    <name type="synonym">Pinctada martensii</name>
    <dbReference type="NCBI Taxonomy" id="66713"/>
    <lineage>
        <taxon>Eukaryota</taxon>
        <taxon>Metazoa</taxon>
        <taxon>Spiralia</taxon>
        <taxon>Lophotrochozoa</taxon>
        <taxon>Mollusca</taxon>
        <taxon>Bivalvia</taxon>
        <taxon>Autobranchia</taxon>
        <taxon>Pteriomorphia</taxon>
        <taxon>Pterioida</taxon>
        <taxon>Pterioidea</taxon>
        <taxon>Pteriidae</taxon>
        <taxon>Pinctada</taxon>
    </lineage>
</organism>
<evidence type="ECO:0000313" key="7">
    <source>
        <dbReference type="EMBL" id="KAK3104463.1"/>
    </source>
</evidence>
<dbReference type="InterPro" id="IPR017981">
    <property type="entry name" value="GPCR_2-like_7TM"/>
</dbReference>
<evidence type="ECO:0000256" key="2">
    <source>
        <dbReference type="ARBA" id="ARBA00022692"/>
    </source>
</evidence>
<keyword evidence="8" id="KW-1185">Reference proteome</keyword>
<feature type="transmembrane region" description="Helical" evidence="5">
    <location>
        <begin position="269"/>
        <end position="290"/>
    </location>
</feature>
<reference evidence="7" key="1">
    <citation type="submission" date="2019-08" db="EMBL/GenBank/DDBJ databases">
        <title>The improved chromosome-level genome for the pearl oyster Pinctada fucata martensii using PacBio sequencing and Hi-C.</title>
        <authorList>
            <person name="Zheng Z."/>
        </authorList>
    </citation>
    <scope>NUCLEOTIDE SEQUENCE</scope>
    <source>
        <strain evidence="7">ZZ-2019</strain>
        <tissue evidence="7">Adductor muscle</tissue>
    </source>
</reference>
<keyword evidence="3 5" id="KW-1133">Transmembrane helix</keyword>
<dbReference type="Proteomes" id="UP001186944">
    <property type="component" value="Unassembled WGS sequence"/>
</dbReference>
<proteinExistence type="predicted"/>
<feature type="domain" description="G-protein coupled receptors family 2 profile 2" evidence="6">
    <location>
        <begin position="38"/>
        <end position="334"/>
    </location>
</feature>
<sequence>MATVETELPVSTFLYTTDSTNVTSVPSWIIPNTLPTSVLICTGVASSLSILGAVLIFVTYCTVESARNQTRRLLIYLTISDFLISAGNLLGTIRYALRFNKEITDRDIVRNCRHSDEICVIQSCVTTFASLASFGWTVVIGVHLLTSLVYQRSMGKKPRIISHLICWGVPITITTIAAFWNVLGEDYALSSGPWCWIRGCLRSDNDIIIWMTVTGKGWEILTYVLAANFYIYLKLFMCKQRRSANRRIGYYEQSGSSYLRMRLRDEDEIYVLQWLLLYVLRIWGTVRYGLAMNKIGGHHLIPSYDKVDFVLLHMQSVGDSSHAFFNCILFCFCDKTVRTSILRRLKACCRRQGEYQELIDPALN</sequence>
<evidence type="ECO:0000259" key="6">
    <source>
        <dbReference type="PROSITE" id="PS50261"/>
    </source>
</evidence>
<dbReference type="AlphaFoldDB" id="A0AA88YMN5"/>
<dbReference type="GO" id="GO:0004930">
    <property type="term" value="F:G protein-coupled receptor activity"/>
    <property type="evidence" value="ECO:0007669"/>
    <property type="project" value="InterPro"/>
</dbReference>
<feature type="transmembrane region" description="Helical" evidence="5">
    <location>
        <begin position="37"/>
        <end position="61"/>
    </location>
</feature>
<feature type="transmembrane region" description="Helical" evidence="5">
    <location>
        <begin position="310"/>
        <end position="333"/>
    </location>
</feature>
<evidence type="ECO:0000256" key="4">
    <source>
        <dbReference type="ARBA" id="ARBA00023136"/>
    </source>
</evidence>
<dbReference type="SUPFAM" id="SSF81321">
    <property type="entry name" value="Family A G protein-coupled receptor-like"/>
    <property type="match status" value="1"/>
</dbReference>
<accession>A0AA88YMN5</accession>
<gene>
    <name evidence="7" type="ORF">FSP39_002549</name>
</gene>
<dbReference type="PANTHER" id="PTHR23112:SF47">
    <property type="entry name" value="G-PROTEIN COUPLED RECEPTOR 157"/>
    <property type="match status" value="1"/>
</dbReference>
<keyword evidence="2 5" id="KW-0812">Transmembrane</keyword>
<evidence type="ECO:0000256" key="1">
    <source>
        <dbReference type="ARBA" id="ARBA00004141"/>
    </source>
</evidence>
<dbReference type="GO" id="GO:0007189">
    <property type="term" value="P:adenylate cyclase-activating G protein-coupled receptor signaling pathway"/>
    <property type="evidence" value="ECO:0007669"/>
    <property type="project" value="TreeGrafter"/>
</dbReference>
<evidence type="ECO:0000256" key="5">
    <source>
        <dbReference type="SAM" id="Phobius"/>
    </source>
</evidence>
<evidence type="ECO:0000256" key="3">
    <source>
        <dbReference type="ARBA" id="ARBA00022989"/>
    </source>
</evidence>
<evidence type="ECO:0000313" key="8">
    <source>
        <dbReference type="Proteomes" id="UP001186944"/>
    </source>
</evidence>
<dbReference type="PROSITE" id="PS50261">
    <property type="entry name" value="G_PROTEIN_RECEP_F2_4"/>
    <property type="match status" value="1"/>
</dbReference>
<dbReference type="InterPro" id="IPR000832">
    <property type="entry name" value="GPCR_2_secretin-like"/>
</dbReference>
<dbReference type="Gene3D" id="1.20.1070.10">
    <property type="entry name" value="Rhodopsin 7-helix transmembrane proteins"/>
    <property type="match status" value="1"/>
</dbReference>
<feature type="transmembrane region" description="Helical" evidence="5">
    <location>
        <begin position="131"/>
        <end position="150"/>
    </location>
</feature>
<dbReference type="GO" id="GO:0005886">
    <property type="term" value="C:plasma membrane"/>
    <property type="evidence" value="ECO:0007669"/>
    <property type="project" value="TreeGrafter"/>
</dbReference>
<comment type="subcellular location">
    <subcellularLocation>
        <location evidence="1">Membrane</location>
        <topology evidence="1">Multi-pass membrane protein</topology>
    </subcellularLocation>
</comment>